<dbReference type="PROSITE" id="PS50109">
    <property type="entry name" value="HIS_KIN"/>
    <property type="match status" value="1"/>
</dbReference>
<dbReference type="STRING" id="104623.Ser39006_01272"/>
<dbReference type="RefSeq" id="WP_021014542.1">
    <property type="nucleotide sequence ID" value="NZ_CP025084.1"/>
</dbReference>
<keyword evidence="9" id="KW-0067">ATP-binding</keyword>
<dbReference type="CDD" id="cd00082">
    <property type="entry name" value="HisKA"/>
    <property type="match status" value="1"/>
</dbReference>
<dbReference type="Pfam" id="PF02518">
    <property type="entry name" value="HATPase_c"/>
    <property type="match status" value="1"/>
</dbReference>
<dbReference type="InterPro" id="IPR005467">
    <property type="entry name" value="His_kinase_dom"/>
</dbReference>
<reference evidence="15 18" key="3">
    <citation type="submission" date="2017-11" db="EMBL/GenBank/DDBJ databases">
        <title>Complete genome sequence of Serratia sp. ATCC 39006 LacA.</title>
        <authorList>
            <person name="Hampton H.G."/>
            <person name="Jackson S.A."/>
            <person name="Jauregui R."/>
            <person name="Poulter G.T.M."/>
            <person name="Salmond G.P.C."/>
            <person name="Fineran P.C."/>
        </authorList>
    </citation>
    <scope>NUCLEOTIDE SEQUENCE [LARGE SCALE GENOMIC DNA]</scope>
    <source>
        <strain evidence="15 18">ATCC 39006</strain>
    </source>
</reference>
<dbReference type="Proteomes" id="UP000233778">
    <property type="component" value="Chromosome"/>
</dbReference>
<evidence type="ECO:0000256" key="9">
    <source>
        <dbReference type="ARBA" id="ARBA00022840"/>
    </source>
</evidence>
<organism evidence="16 17">
    <name type="scientific">Serratia sp. (strain ATCC 39006)</name>
    <name type="common">Prodigiosinella confusarubida</name>
    <dbReference type="NCBI Taxonomy" id="104623"/>
    <lineage>
        <taxon>Bacteria</taxon>
        <taxon>Pseudomonadati</taxon>
        <taxon>Pseudomonadota</taxon>
        <taxon>Gammaproteobacteria</taxon>
        <taxon>Enterobacterales</taxon>
        <taxon>Pectobacteriaceae</taxon>
        <taxon>Prodigiosinella</taxon>
    </lineage>
</organism>
<name>A0A2I5TPD4_SERS3</name>
<dbReference type="PANTHER" id="PTHR45436">
    <property type="entry name" value="SENSOR HISTIDINE KINASE YKOH"/>
    <property type="match status" value="1"/>
</dbReference>
<dbReference type="AlphaFoldDB" id="A0A2I5TPD4"/>
<evidence type="ECO:0000256" key="3">
    <source>
        <dbReference type="ARBA" id="ARBA00012438"/>
    </source>
</evidence>
<evidence type="ECO:0000313" key="17">
    <source>
        <dbReference type="Proteomes" id="UP000017700"/>
    </source>
</evidence>
<dbReference type="PANTHER" id="PTHR45436:SF14">
    <property type="entry name" value="SENSOR PROTEIN QSEC"/>
    <property type="match status" value="1"/>
</dbReference>
<reference evidence="16" key="2">
    <citation type="submission" date="2013-09" db="EMBL/GenBank/DDBJ databases">
        <authorList>
            <person name="Wang G."/>
            <person name="Yang Y."/>
            <person name="Su Y."/>
        </authorList>
    </citation>
    <scope>NUCLEOTIDE SEQUENCE</scope>
    <source>
        <strain evidence="16">ATCC 39006</strain>
    </source>
</reference>
<dbReference type="GO" id="GO:0000155">
    <property type="term" value="F:phosphorelay sensor kinase activity"/>
    <property type="evidence" value="ECO:0007669"/>
    <property type="project" value="InterPro"/>
</dbReference>
<evidence type="ECO:0000256" key="8">
    <source>
        <dbReference type="ARBA" id="ARBA00022777"/>
    </source>
</evidence>
<keyword evidence="8 16" id="KW-0418">Kinase</keyword>
<feature type="domain" description="Histidine kinase" evidence="14">
    <location>
        <begin position="237"/>
        <end position="448"/>
    </location>
</feature>
<keyword evidence="5" id="KW-0808">Transferase</keyword>
<evidence type="ECO:0000256" key="13">
    <source>
        <dbReference type="SAM" id="Phobius"/>
    </source>
</evidence>
<gene>
    <name evidence="15" type="ORF">CWC46_21190</name>
    <name evidence="16" type="ORF">Ser39006_021185</name>
</gene>
<dbReference type="InterPro" id="IPR036097">
    <property type="entry name" value="HisK_dim/P_sf"/>
</dbReference>
<sequence>MKVWIRRLHLWFMKSLRRRLLLWLLPATFFAGVLASIGTYWGASSELNDLLNDQMRYIAEHTSISGDAQVAFLSKVKHKKKVDEDKVLLQVWSQDKMVFSTAPSLTPPAPKGEGLQNIVFLGQTWHTFVERRGNQVIRVAQAQNARWEALAGLSIHLFWPVLSLLPLLALFLWFGISYGLKPLGKIGEELGRRDVNSLTPIVPESLPEEVEPLVYRINDLLQRLDQAFTMQKNFIADAAHELRTPAMAIGIQNQLAQQAGNEQERQLALAELQNGVERFSHLVQQLLALARLEPDALASQCSVDLLSLCRTVIIENLLSSEIKAIDLGLITDEKITVTGDPEALHILLSNLVSNALRYTPQHGQVDLAVYQDEGGVVLSVCDTGPGIPKNERALVLERFYRAHNQNIAGSGLGLSIVKRIAECHRASVSLGSGAGEQGLCVQIRFPFQ</sequence>
<evidence type="ECO:0000313" key="18">
    <source>
        <dbReference type="Proteomes" id="UP000233778"/>
    </source>
</evidence>
<dbReference type="OrthoDB" id="9809766at2"/>
<evidence type="ECO:0000313" key="15">
    <source>
        <dbReference type="EMBL" id="AUH02084.1"/>
    </source>
</evidence>
<accession>A0A2I5TPD4</accession>
<evidence type="ECO:0000256" key="4">
    <source>
        <dbReference type="ARBA" id="ARBA00022553"/>
    </source>
</evidence>
<dbReference type="InterPro" id="IPR003594">
    <property type="entry name" value="HATPase_dom"/>
</dbReference>
<protein>
    <recommendedName>
        <fullName evidence="3">histidine kinase</fullName>
        <ecNumber evidence="3">2.7.13.3</ecNumber>
    </recommendedName>
</protein>
<evidence type="ECO:0000256" key="7">
    <source>
        <dbReference type="ARBA" id="ARBA00022741"/>
    </source>
</evidence>
<dbReference type="KEGG" id="sera:Ser39006_021185"/>
<reference evidence="16 17" key="1">
    <citation type="journal article" date="2013" name="Genome Announc.">
        <title>Draft genome sequence of Serratia sp. strain ATCC 39006, a model bacterium for analysis of the biosynthesis and regulation of prodigiosin, a carbapenem, and gas vesicles.</title>
        <authorList>
            <person name="Fineran P.C."/>
            <person name="Iglesias Cans M.C."/>
            <person name="Ramsay J.P."/>
            <person name="Wilf N.M."/>
            <person name="Cossyleon D."/>
            <person name="McNeil M.B."/>
            <person name="Williamson N.R."/>
            <person name="Monson R.E."/>
            <person name="Becher S.A."/>
            <person name="Stanton J.A."/>
            <person name="Brugger K."/>
            <person name="Brown S.D."/>
            <person name="Salmond G.P."/>
        </authorList>
    </citation>
    <scope>NUCLEOTIDE SEQUENCE [LARGE SCALE GENOMIC DNA]</scope>
    <source>
        <strain evidence="16">ATCC 39006</strain>
        <strain evidence="17">ATCC 39006 / SC 11482</strain>
    </source>
</reference>
<evidence type="ECO:0000256" key="12">
    <source>
        <dbReference type="ARBA" id="ARBA00023136"/>
    </source>
</evidence>
<dbReference type="GO" id="GO:0005886">
    <property type="term" value="C:plasma membrane"/>
    <property type="evidence" value="ECO:0007669"/>
    <property type="project" value="TreeGrafter"/>
</dbReference>
<comment type="subcellular location">
    <subcellularLocation>
        <location evidence="2">Membrane</location>
        <topology evidence="2">Multi-pass membrane protein</topology>
    </subcellularLocation>
</comment>
<dbReference type="Pfam" id="PF00512">
    <property type="entry name" value="HisKA"/>
    <property type="match status" value="1"/>
</dbReference>
<evidence type="ECO:0000256" key="10">
    <source>
        <dbReference type="ARBA" id="ARBA00022989"/>
    </source>
</evidence>
<evidence type="ECO:0000256" key="5">
    <source>
        <dbReference type="ARBA" id="ARBA00022679"/>
    </source>
</evidence>
<keyword evidence="10 13" id="KW-1133">Transmembrane helix</keyword>
<keyword evidence="7" id="KW-0547">Nucleotide-binding</keyword>
<evidence type="ECO:0000313" key="16">
    <source>
        <dbReference type="EMBL" id="AUH06405.1"/>
    </source>
</evidence>
<dbReference type="InterPro" id="IPR003661">
    <property type="entry name" value="HisK_dim/P_dom"/>
</dbReference>
<dbReference type="Gene3D" id="3.30.565.10">
    <property type="entry name" value="Histidine kinase-like ATPase, C-terminal domain"/>
    <property type="match status" value="1"/>
</dbReference>
<evidence type="ECO:0000259" key="14">
    <source>
        <dbReference type="PROSITE" id="PS50109"/>
    </source>
</evidence>
<keyword evidence="17" id="KW-1185">Reference proteome</keyword>
<dbReference type="SUPFAM" id="SSF47384">
    <property type="entry name" value="Homodimeric domain of signal transducing histidine kinase"/>
    <property type="match status" value="1"/>
</dbReference>
<dbReference type="EMBL" id="CP025084">
    <property type="protein sequence ID" value="AUH06405.1"/>
    <property type="molecule type" value="Genomic_DNA"/>
</dbReference>
<keyword evidence="12 13" id="KW-0472">Membrane</keyword>
<keyword evidence="6 13" id="KW-0812">Transmembrane</keyword>
<dbReference type="InterPro" id="IPR036890">
    <property type="entry name" value="HATPase_C_sf"/>
</dbReference>
<dbReference type="KEGG" id="serq:CWC46_21190"/>
<dbReference type="InterPro" id="IPR050428">
    <property type="entry name" value="TCS_sensor_his_kinase"/>
</dbReference>
<comment type="catalytic activity">
    <reaction evidence="1">
        <text>ATP + protein L-histidine = ADP + protein N-phospho-L-histidine.</text>
        <dbReference type="EC" id="2.7.13.3"/>
    </reaction>
</comment>
<dbReference type="Gene3D" id="1.10.287.130">
    <property type="match status" value="1"/>
</dbReference>
<dbReference type="SMART" id="SM00387">
    <property type="entry name" value="HATPase_c"/>
    <property type="match status" value="1"/>
</dbReference>
<dbReference type="GO" id="GO:0005524">
    <property type="term" value="F:ATP binding"/>
    <property type="evidence" value="ECO:0007669"/>
    <property type="project" value="UniProtKB-KW"/>
</dbReference>
<dbReference type="EMBL" id="CP025085">
    <property type="protein sequence ID" value="AUH02084.1"/>
    <property type="molecule type" value="Genomic_DNA"/>
</dbReference>
<evidence type="ECO:0000256" key="1">
    <source>
        <dbReference type="ARBA" id="ARBA00000085"/>
    </source>
</evidence>
<reference evidence="16" key="4">
    <citation type="submission" date="2017-11" db="EMBL/GenBank/DDBJ databases">
        <title>Complete genome sequence of Serratia sp. ATCC 39006.</title>
        <authorList>
            <person name="Hampton H.G."/>
            <person name="Jackson S.A."/>
            <person name="Jauregui R."/>
            <person name="Poulter G.T.M."/>
            <person name="Salmond G.P.C."/>
            <person name="Fineran P.C."/>
        </authorList>
    </citation>
    <scope>NUCLEOTIDE SEQUENCE</scope>
    <source>
        <strain evidence="16">ATCC 39006</strain>
    </source>
</reference>
<proteinExistence type="predicted"/>
<dbReference type="InterPro" id="IPR004358">
    <property type="entry name" value="Sig_transdc_His_kin-like_C"/>
</dbReference>
<feature type="transmembrane region" description="Helical" evidence="13">
    <location>
        <begin position="157"/>
        <end position="176"/>
    </location>
</feature>
<dbReference type="PRINTS" id="PR00344">
    <property type="entry name" value="BCTRLSENSOR"/>
</dbReference>
<keyword evidence="11" id="KW-0902">Two-component regulatory system</keyword>
<dbReference type="Proteomes" id="UP000017700">
    <property type="component" value="Chromosome"/>
</dbReference>
<dbReference type="EC" id="2.7.13.3" evidence="3"/>
<evidence type="ECO:0000256" key="6">
    <source>
        <dbReference type="ARBA" id="ARBA00022692"/>
    </source>
</evidence>
<evidence type="ECO:0000256" key="11">
    <source>
        <dbReference type="ARBA" id="ARBA00023012"/>
    </source>
</evidence>
<dbReference type="SMART" id="SM00388">
    <property type="entry name" value="HisKA"/>
    <property type="match status" value="1"/>
</dbReference>
<dbReference type="SUPFAM" id="SSF55874">
    <property type="entry name" value="ATPase domain of HSP90 chaperone/DNA topoisomerase II/histidine kinase"/>
    <property type="match status" value="1"/>
</dbReference>
<evidence type="ECO:0000256" key="2">
    <source>
        <dbReference type="ARBA" id="ARBA00004141"/>
    </source>
</evidence>
<keyword evidence="4" id="KW-0597">Phosphoprotein</keyword>